<dbReference type="GO" id="GO:0007059">
    <property type="term" value="P:chromosome segregation"/>
    <property type="evidence" value="ECO:0007669"/>
    <property type="project" value="UniProtKB-KW"/>
</dbReference>
<evidence type="ECO:0000256" key="5">
    <source>
        <dbReference type="PROSITE-ProRule" id="PRU01248"/>
    </source>
</evidence>
<dbReference type="InterPro" id="IPR013762">
    <property type="entry name" value="Integrase-like_cat_sf"/>
</dbReference>
<dbReference type="InterPro" id="IPR011010">
    <property type="entry name" value="DNA_brk_join_enz"/>
</dbReference>
<proteinExistence type="predicted"/>
<dbReference type="PANTHER" id="PTHR30349:SF81">
    <property type="entry name" value="TYROSINE RECOMBINASE XERC"/>
    <property type="match status" value="1"/>
</dbReference>
<dbReference type="Gene3D" id="1.10.150.130">
    <property type="match status" value="1"/>
</dbReference>
<dbReference type="InterPro" id="IPR004107">
    <property type="entry name" value="Integrase_SAM-like_N"/>
</dbReference>
<dbReference type="PROSITE" id="PS51900">
    <property type="entry name" value="CB"/>
    <property type="match status" value="1"/>
</dbReference>
<dbReference type="GO" id="GO:0006310">
    <property type="term" value="P:DNA recombination"/>
    <property type="evidence" value="ECO:0007669"/>
    <property type="project" value="UniProtKB-KW"/>
</dbReference>
<reference evidence="10" key="1">
    <citation type="submission" date="2018-07" db="EMBL/GenBank/DDBJ databases">
        <authorList>
            <consortium name="PulseNet: The National Subtyping Network for Foodborne Disease Surveillance"/>
            <person name="Tarr C.L."/>
            <person name="Trees E."/>
            <person name="Katz L.S."/>
            <person name="Carleton-Romer H.A."/>
            <person name="Stroika S."/>
            <person name="Kucerova Z."/>
            <person name="Roache K.F."/>
            <person name="Sabol A.L."/>
            <person name="Besser J."/>
            <person name="Gerner-Smidt P."/>
        </authorList>
    </citation>
    <scope>NUCLEOTIDE SEQUENCE</scope>
    <source>
        <strain evidence="8">PNUSAS009482</strain>
        <strain evidence="9">PNUSAS015592</strain>
        <strain evidence="10">PNUSAS018280</strain>
        <strain evidence="11">PNUSAS023047</strain>
        <strain evidence="12">PNUSAS085449</strain>
    </source>
</reference>
<evidence type="ECO:0000313" key="10">
    <source>
        <dbReference type="EMBL" id="EBT2271658.1"/>
    </source>
</evidence>
<evidence type="ECO:0000259" key="7">
    <source>
        <dbReference type="PROSITE" id="PS51900"/>
    </source>
</evidence>
<evidence type="ECO:0000313" key="9">
    <source>
        <dbReference type="EMBL" id="EBS7984300.1"/>
    </source>
</evidence>
<evidence type="ECO:0000313" key="8">
    <source>
        <dbReference type="EMBL" id="EBO3624704.1"/>
    </source>
</evidence>
<dbReference type="InterPro" id="IPR044068">
    <property type="entry name" value="CB"/>
</dbReference>
<organism evidence="10">
    <name type="scientific">Salmonella enterica</name>
    <name type="common">Salmonella choleraesuis</name>
    <dbReference type="NCBI Taxonomy" id="28901"/>
    <lineage>
        <taxon>Bacteria</taxon>
        <taxon>Pseudomonadati</taxon>
        <taxon>Pseudomonadota</taxon>
        <taxon>Gammaproteobacteria</taxon>
        <taxon>Enterobacterales</taxon>
        <taxon>Enterobacteriaceae</taxon>
        <taxon>Salmonella</taxon>
    </lineage>
</organism>
<dbReference type="InterPro" id="IPR002104">
    <property type="entry name" value="Integrase_catalytic"/>
</dbReference>
<evidence type="ECO:0000256" key="3">
    <source>
        <dbReference type="ARBA" id="ARBA00023125"/>
    </source>
</evidence>
<sequence>MTPLAPHLTSFLLERLKLHQQASPNTCDTYAYAFQLLLNFASKRLKTAPSSLAIEQLDERLILDFLTHLQLERNNTPRTRNSRLAAIKSFMRFLQYRVPTALEQINRILAIPIQRMDRNLVRHLKREEEQALLDATDPTTRIGIRDRAMVHLALAGGLRVSELVGLRMDDLHFNNSNVDLLVRGKGRKQRELRLWKSVAQSIRAWLSVRGHATVPELFLNAQGKQMTRAGFEYVLERCRVKAVKQCSSLVEKKLSPHVLRHTCALTVLKATGDLRQVALWLGHESTATTECYLQLDPLEKLQSIAGFVPTSLKPGKFRPSDRLIAMLRGDNIM</sequence>
<dbReference type="EMBL" id="AAGIGS010000028">
    <property type="protein sequence ID" value="EBO3624704.1"/>
    <property type="molecule type" value="Genomic_DNA"/>
</dbReference>
<dbReference type="Pfam" id="PF00589">
    <property type="entry name" value="Phage_integrase"/>
    <property type="match status" value="1"/>
</dbReference>
<dbReference type="EMBL" id="AAGZJS010000044">
    <property type="protein sequence ID" value="EBT6292469.1"/>
    <property type="molecule type" value="Genomic_DNA"/>
</dbReference>
<dbReference type="AlphaFoldDB" id="A0A639ZV90"/>
<protein>
    <submittedName>
        <fullName evidence="8 10">Integrase</fullName>
    </submittedName>
</protein>
<comment type="caution">
    <text evidence="10">The sequence shown here is derived from an EMBL/GenBank/DDBJ whole genome shotgun (WGS) entry which is preliminary data.</text>
</comment>
<dbReference type="PANTHER" id="PTHR30349">
    <property type="entry name" value="PHAGE INTEGRASE-RELATED"/>
    <property type="match status" value="1"/>
</dbReference>
<evidence type="ECO:0000256" key="2">
    <source>
        <dbReference type="ARBA" id="ARBA00022908"/>
    </source>
</evidence>
<evidence type="ECO:0000256" key="4">
    <source>
        <dbReference type="ARBA" id="ARBA00023172"/>
    </source>
</evidence>
<evidence type="ECO:0000256" key="1">
    <source>
        <dbReference type="ARBA" id="ARBA00022829"/>
    </source>
</evidence>
<dbReference type="GO" id="GO:0015074">
    <property type="term" value="P:DNA integration"/>
    <property type="evidence" value="ECO:0007669"/>
    <property type="project" value="UniProtKB-KW"/>
</dbReference>
<dbReference type="Pfam" id="PF13495">
    <property type="entry name" value="Phage_int_SAM_4"/>
    <property type="match status" value="1"/>
</dbReference>
<evidence type="ECO:0000259" key="6">
    <source>
        <dbReference type="PROSITE" id="PS51898"/>
    </source>
</evidence>
<gene>
    <name evidence="8" type="ORF">B6N72_24500</name>
    <name evidence="9" type="ORF">CEJ09_21105</name>
    <name evidence="10" type="ORF">CI531_24920</name>
    <name evidence="11" type="ORF">CNP70_23850</name>
    <name evidence="12" type="ORF">FQQ32_15800</name>
</gene>
<evidence type="ECO:0000313" key="12">
    <source>
        <dbReference type="EMBL" id="ECJ9901538.1"/>
    </source>
</evidence>
<dbReference type="GO" id="GO:0003677">
    <property type="term" value="F:DNA binding"/>
    <property type="evidence" value="ECO:0007669"/>
    <property type="project" value="UniProtKB-UniRule"/>
</dbReference>
<accession>A0A639ZV90</accession>
<dbReference type="Gene3D" id="1.10.443.10">
    <property type="entry name" value="Intergrase catalytic core"/>
    <property type="match status" value="1"/>
</dbReference>
<name>A0A639ZV90_SALER</name>
<keyword evidence="2" id="KW-0229">DNA integration</keyword>
<dbReference type="PROSITE" id="PS51898">
    <property type="entry name" value="TYR_RECOMBINASE"/>
    <property type="match status" value="1"/>
</dbReference>
<dbReference type="EMBL" id="AAJAEW010000099">
    <property type="protein sequence ID" value="ECJ9901538.1"/>
    <property type="molecule type" value="Genomic_DNA"/>
</dbReference>
<dbReference type="EMBL" id="AAGWQQ010000069">
    <property type="protein sequence ID" value="EBS7984300.1"/>
    <property type="molecule type" value="Genomic_DNA"/>
</dbReference>
<evidence type="ECO:0000313" key="11">
    <source>
        <dbReference type="EMBL" id="EBT6292469.1"/>
    </source>
</evidence>
<feature type="domain" description="Core-binding (CB)" evidence="7">
    <location>
        <begin position="2"/>
        <end position="95"/>
    </location>
</feature>
<keyword evidence="4" id="KW-0233">DNA recombination</keyword>
<dbReference type="InterPro" id="IPR010998">
    <property type="entry name" value="Integrase_recombinase_N"/>
</dbReference>
<dbReference type="InterPro" id="IPR050090">
    <property type="entry name" value="Tyrosine_recombinase_XerCD"/>
</dbReference>
<dbReference type="SUPFAM" id="SSF47823">
    <property type="entry name" value="lambda integrase-like, N-terminal domain"/>
    <property type="match status" value="1"/>
</dbReference>
<keyword evidence="1" id="KW-0159">Chromosome partition</keyword>
<dbReference type="SUPFAM" id="SSF56349">
    <property type="entry name" value="DNA breaking-rejoining enzymes"/>
    <property type="match status" value="1"/>
</dbReference>
<feature type="domain" description="Tyr recombinase" evidence="6">
    <location>
        <begin position="119"/>
        <end position="305"/>
    </location>
</feature>
<dbReference type="EMBL" id="AAGYBI010000099">
    <property type="protein sequence ID" value="EBT2271658.1"/>
    <property type="molecule type" value="Genomic_DNA"/>
</dbReference>
<keyword evidence="3 5" id="KW-0238">DNA-binding</keyword>